<accession>A0AA88H6N6</accession>
<dbReference type="InterPro" id="IPR009072">
    <property type="entry name" value="Histone-fold"/>
</dbReference>
<sequence>MLKSASTDPNQAPHPEAYRKAMKIALAYLMNEAGVQASEESVLETLTEMMQSFLCSLGINGKNYCELAGRTDPVLGDVVLSLVNMGFSLDGLESYARRPKKYTLGPLLSASGVKSPSLLHTGLKKNFPMHVFDYLPAFPDSHAYINTITHKQPATEYEIIREKAAIQKRDVEKALTRYMARTCPTQSFFLNDDTAFPLIDCRPLDNPSASALLPRDQIFEEEEEEAVPVVIERRRIESVRHDADESIEACETKEVDMRTIDNPFLRAAKLPPKLSRKR</sequence>
<dbReference type="InterPro" id="IPR019473">
    <property type="entry name" value="TFIID_su8_C"/>
</dbReference>
<comment type="subcellular location">
    <subcellularLocation>
        <location evidence="1">Nucleus</location>
    </subcellularLocation>
</comment>
<dbReference type="Pfam" id="PF07524">
    <property type="entry name" value="Bromo_TP"/>
    <property type="match status" value="1"/>
</dbReference>
<comment type="similarity">
    <text evidence="2">Belongs to the TAF8 family.</text>
</comment>
<evidence type="ECO:0000256" key="1">
    <source>
        <dbReference type="ARBA" id="ARBA00004123"/>
    </source>
</evidence>
<dbReference type="InterPro" id="IPR006565">
    <property type="entry name" value="BTP"/>
</dbReference>
<evidence type="ECO:0000259" key="7">
    <source>
        <dbReference type="SMART" id="SM00576"/>
    </source>
</evidence>
<dbReference type="EMBL" id="JAVRJZ010000124">
    <property type="protein sequence ID" value="KAK2703026.1"/>
    <property type="molecule type" value="Genomic_DNA"/>
</dbReference>
<comment type="caution">
    <text evidence="8">The sequence shown here is derived from an EMBL/GenBank/DDBJ whole genome shotgun (WGS) entry which is preliminary data.</text>
</comment>
<evidence type="ECO:0000256" key="2">
    <source>
        <dbReference type="ARBA" id="ARBA00008767"/>
    </source>
</evidence>
<gene>
    <name evidence="8" type="ORF">QYM36_018423</name>
</gene>
<keyword evidence="9" id="KW-1185">Reference proteome</keyword>
<dbReference type="CDD" id="cd08049">
    <property type="entry name" value="TAF8"/>
    <property type="match status" value="1"/>
</dbReference>
<dbReference type="SMART" id="SM00576">
    <property type="entry name" value="BTP"/>
    <property type="match status" value="1"/>
</dbReference>
<evidence type="ECO:0000256" key="5">
    <source>
        <dbReference type="ARBA" id="ARBA00023163"/>
    </source>
</evidence>
<keyword evidence="6" id="KW-0539">Nucleus</keyword>
<evidence type="ECO:0000313" key="9">
    <source>
        <dbReference type="Proteomes" id="UP001187531"/>
    </source>
</evidence>
<evidence type="ECO:0000313" key="8">
    <source>
        <dbReference type="EMBL" id="KAK2703025.1"/>
    </source>
</evidence>
<dbReference type="EMBL" id="JAVRJZ010000124">
    <property type="protein sequence ID" value="KAK2703025.1"/>
    <property type="molecule type" value="Genomic_DNA"/>
</dbReference>
<dbReference type="GO" id="GO:0046982">
    <property type="term" value="F:protein heterodimerization activity"/>
    <property type="evidence" value="ECO:0007669"/>
    <property type="project" value="InterPro"/>
</dbReference>
<keyword evidence="5" id="KW-0804">Transcription</keyword>
<reference evidence="8" key="1">
    <citation type="submission" date="2023-07" db="EMBL/GenBank/DDBJ databases">
        <title>Chromosome-level genome assembly of Artemia franciscana.</title>
        <authorList>
            <person name="Jo E."/>
        </authorList>
    </citation>
    <scope>NUCLEOTIDE SEQUENCE</scope>
    <source>
        <tissue evidence="8">Whole body</tissue>
    </source>
</reference>
<organism evidence="8 9">
    <name type="scientific">Artemia franciscana</name>
    <name type="common">Brine shrimp</name>
    <name type="synonym">Artemia sanfranciscana</name>
    <dbReference type="NCBI Taxonomy" id="6661"/>
    <lineage>
        <taxon>Eukaryota</taxon>
        <taxon>Metazoa</taxon>
        <taxon>Ecdysozoa</taxon>
        <taxon>Arthropoda</taxon>
        <taxon>Crustacea</taxon>
        <taxon>Branchiopoda</taxon>
        <taxon>Anostraca</taxon>
        <taxon>Artemiidae</taxon>
        <taxon>Artemia</taxon>
    </lineage>
</organism>
<dbReference type="GO" id="GO:0005669">
    <property type="term" value="C:transcription factor TFIID complex"/>
    <property type="evidence" value="ECO:0007669"/>
    <property type="project" value="InterPro"/>
</dbReference>
<protein>
    <recommendedName>
        <fullName evidence="3">Transcription initiation factor TFIID subunit 8</fullName>
    </recommendedName>
</protein>
<dbReference type="PANTHER" id="PTHR46469:SF1">
    <property type="entry name" value="TRANSCRIPTION INITIATION FACTOR TFIID SUBUNIT 8"/>
    <property type="match status" value="1"/>
</dbReference>
<dbReference type="Gene3D" id="1.10.20.10">
    <property type="entry name" value="Histone, subunit A"/>
    <property type="match status" value="1"/>
</dbReference>
<dbReference type="Proteomes" id="UP001187531">
    <property type="component" value="Unassembled WGS sequence"/>
</dbReference>
<dbReference type="Pfam" id="PF10406">
    <property type="entry name" value="TAF8_C"/>
    <property type="match status" value="1"/>
</dbReference>
<evidence type="ECO:0000256" key="3">
    <source>
        <dbReference type="ARBA" id="ARBA00017307"/>
    </source>
</evidence>
<dbReference type="AlphaFoldDB" id="A0AA88H6N6"/>
<dbReference type="CDD" id="cd22918">
    <property type="entry name" value="HFD_TAF8"/>
    <property type="match status" value="1"/>
</dbReference>
<keyword evidence="4" id="KW-0805">Transcription regulation</keyword>
<dbReference type="PANTHER" id="PTHR46469">
    <property type="entry name" value="TRANSCRIPTION INITIATION FACTOR TFIID SUBUNIT 8"/>
    <property type="match status" value="1"/>
</dbReference>
<evidence type="ECO:0000256" key="6">
    <source>
        <dbReference type="ARBA" id="ARBA00023242"/>
    </source>
</evidence>
<proteinExistence type="inferred from homology"/>
<dbReference type="GO" id="GO:0006367">
    <property type="term" value="P:transcription initiation at RNA polymerase II promoter"/>
    <property type="evidence" value="ECO:0007669"/>
    <property type="project" value="TreeGrafter"/>
</dbReference>
<name>A0AA88H6N6_ARTSF</name>
<dbReference type="InterPro" id="IPR037818">
    <property type="entry name" value="TAF8"/>
</dbReference>
<evidence type="ECO:0000256" key="4">
    <source>
        <dbReference type="ARBA" id="ARBA00023015"/>
    </source>
</evidence>
<feature type="domain" description="Bromodomain associated" evidence="7">
    <location>
        <begin position="15"/>
        <end position="91"/>
    </location>
</feature>